<feature type="compositionally biased region" description="Polar residues" evidence="1">
    <location>
        <begin position="455"/>
        <end position="466"/>
    </location>
</feature>
<dbReference type="Proteomes" id="UP001164746">
    <property type="component" value="Chromosome 2"/>
</dbReference>
<feature type="chain" id="PRO_5046683289" evidence="3">
    <location>
        <begin position="33"/>
        <end position="502"/>
    </location>
</feature>
<protein>
    <submittedName>
        <fullName evidence="4">Uncharacterized protein</fullName>
    </submittedName>
</protein>
<evidence type="ECO:0000256" key="2">
    <source>
        <dbReference type="SAM" id="Phobius"/>
    </source>
</evidence>
<feature type="region of interest" description="Disordered" evidence="1">
    <location>
        <begin position="427"/>
        <end position="502"/>
    </location>
</feature>
<organism evidence="4 5">
    <name type="scientific">Mya arenaria</name>
    <name type="common">Soft-shell clam</name>
    <dbReference type="NCBI Taxonomy" id="6604"/>
    <lineage>
        <taxon>Eukaryota</taxon>
        <taxon>Metazoa</taxon>
        <taxon>Spiralia</taxon>
        <taxon>Lophotrochozoa</taxon>
        <taxon>Mollusca</taxon>
        <taxon>Bivalvia</taxon>
        <taxon>Autobranchia</taxon>
        <taxon>Heteroconchia</taxon>
        <taxon>Euheterodonta</taxon>
        <taxon>Imparidentia</taxon>
        <taxon>Neoheterodontei</taxon>
        <taxon>Myida</taxon>
        <taxon>Myoidea</taxon>
        <taxon>Myidae</taxon>
        <taxon>Mya</taxon>
    </lineage>
</organism>
<feature type="compositionally biased region" description="Low complexity" evidence="1">
    <location>
        <begin position="467"/>
        <end position="479"/>
    </location>
</feature>
<dbReference type="EMBL" id="CP111013">
    <property type="protein sequence ID" value="WAQ95299.1"/>
    <property type="molecule type" value="Genomic_DNA"/>
</dbReference>
<keyword evidence="3" id="KW-0732">Signal</keyword>
<keyword evidence="2" id="KW-1133">Transmembrane helix</keyword>
<evidence type="ECO:0000313" key="5">
    <source>
        <dbReference type="Proteomes" id="UP001164746"/>
    </source>
</evidence>
<evidence type="ECO:0000313" key="4">
    <source>
        <dbReference type="EMBL" id="WAQ95299.1"/>
    </source>
</evidence>
<evidence type="ECO:0000256" key="3">
    <source>
        <dbReference type="SAM" id="SignalP"/>
    </source>
</evidence>
<feature type="compositionally biased region" description="Polar residues" evidence="1">
    <location>
        <begin position="385"/>
        <end position="406"/>
    </location>
</feature>
<feature type="region of interest" description="Disordered" evidence="1">
    <location>
        <begin position="383"/>
        <end position="406"/>
    </location>
</feature>
<keyword evidence="2" id="KW-0472">Membrane</keyword>
<feature type="compositionally biased region" description="Polar residues" evidence="1">
    <location>
        <begin position="427"/>
        <end position="439"/>
    </location>
</feature>
<gene>
    <name evidence="4" type="ORF">MAR_027989</name>
</gene>
<keyword evidence="5" id="KW-1185">Reference proteome</keyword>
<proteinExistence type="predicted"/>
<sequence length="502" mass="55832">MCILFIMAFYRKGLFLFLCFDHFMMFIYESNGCTYSSNNVINICSAGSTSGTRIGIRNKNVPNDKVVQCVCDLQAQSPTNFTVFFDGPGFNNCGTSVILYTNTYSCLDANTVAIDNIKFTFIGSTYLRTSPTLTYTSKPPPPTSPPPPPTTTPSTTQITTSLRTSSTLQSLLTPSKTSTRVPKDPDLSLGITHVFESNITITKTFSTTAIVLISIGFGLFVTVTIPVVIILALKRRCKQIVDHAANVRMTNIGNNYNPETNNDLQTYPDTDSLRYESLQNRTAENSYTNMQMLTGNQNKHLQHLYVGDSSTSNGNKNNQTAAPTLQLTESTYAASGEQQENDLEYETLTSRTTRLFNVFVTFNHRARQILLRSNKQKINHAAKNDQMTKIGNNSNPQTNNDLQTFPDTNSLRYESLQKRTADDSYTNLQMSTGNQNNHLQHLYVGDSSTGHRNENASATNYNESHYQNSSSQPLSVNSSARYESLNPRTGPLSDHCYSTLQT</sequence>
<accession>A0ABY7DFT5</accession>
<keyword evidence="2" id="KW-0812">Transmembrane</keyword>
<feature type="transmembrane region" description="Helical" evidence="2">
    <location>
        <begin position="209"/>
        <end position="233"/>
    </location>
</feature>
<reference evidence="4" key="1">
    <citation type="submission" date="2022-11" db="EMBL/GenBank/DDBJ databases">
        <title>Centuries of genome instability and evolution in soft-shell clam transmissible cancer (bioRxiv).</title>
        <authorList>
            <person name="Hart S.F.M."/>
            <person name="Yonemitsu M.A."/>
            <person name="Giersch R.M."/>
            <person name="Beal B.F."/>
            <person name="Arriagada G."/>
            <person name="Davis B.W."/>
            <person name="Ostrander E.A."/>
            <person name="Goff S.P."/>
            <person name="Metzger M.J."/>
        </authorList>
    </citation>
    <scope>NUCLEOTIDE SEQUENCE</scope>
    <source>
        <strain evidence="4">MELC-2E11</strain>
        <tissue evidence="4">Siphon/mantle</tissue>
    </source>
</reference>
<feature type="region of interest" description="Disordered" evidence="1">
    <location>
        <begin position="132"/>
        <end position="160"/>
    </location>
</feature>
<feature type="signal peptide" evidence="3">
    <location>
        <begin position="1"/>
        <end position="32"/>
    </location>
</feature>
<feature type="compositionally biased region" description="Pro residues" evidence="1">
    <location>
        <begin position="138"/>
        <end position="151"/>
    </location>
</feature>
<name>A0ABY7DFT5_MYAAR</name>
<evidence type="ECO:0000256" key="1">
    <source>
        <dbReference type="SAM" id="MobiDB-lite"/>
    </source>
</evidence>